<keyword evidence="11" id="KW-0175">Coiled coil</keyword>
<evidence type="ECO:0000256" key="11">
    <source>
        <dbReference type="SAM" id="Coils"/>
    </source>
</evidence>
<dbReference type="PROSITE" id="PS50835">
    <property type="entry name" value="IG_LIKE"/>
    <property type="match status" value="2"/>
</dbReference>
<dbReference type="GO" id="GO:0042110">
    <property type="term" value="P:T cell activation"/>
    <property type="evidence" value="ECO:0007669"/>
    <property type="project" value="UniProtKB-ARBA"/>
</dbReference>
<dbReference type="Pfam" id="PF00622">
    <property type="entry name" value="SPRY"/>
    <property type="match status" value="1"/>
</dbReference>
<dbReference type="PRINTS" id="PR01407">
    <property type="entry name" value="BUTYPHLNCDUF"/>
</dbReference>
<sequence length="457" mass="51738">MMGSTLQWLTAIHILTFQHVSCLITDQFISYPPNSSVIGVIGEGVVLPCYVVAENFPEIFSVQWIFNEQSQKIPVSTYDGKTQKEKQDERYQGRTEFFHSEFGAGNMSLLLKNIRSSDKGSYTCVVSFNDEYHDVLIELKVAAKGSVPSISLRSYMKQSIGLTCHADGWFPKPEVIWLDGQGQVRKEQSTTKMMMMPSGLYRVITSMNLKPGSDMEVSCRIVNNLLKTTRESRIQISEIFFPSISKWLIVHLVILCFITVLISTVFCKLRSNHKKTIKSVNMKTKMEEENEQLKSMLEQEKSTNRRAKSKLKDHFGQLKAELDFWEARSHAVFIDVNPDCRVLELPVPGTPKVEDTSSEPESLSSPSTVPVLVGKEGFAAGKHYWEVEVDQQQDWVLGVVREKERQEEEGTNVGEDFWALHRSQGELFSSKGNSKIEKKSMSCSVIGVLLDLEEAQV</sequence>
<dbReference type="InterPro" id="IPR013106">
    <property type="entry name" value="Ig_V-set"/>
</dbReference>
<evidence type="ECO:0000256" key="12">
    <source>
        <dbReference type="SAM" id="MobiDB-lite"/>
    </source>
</evidence>
<keyword evidence="7" id="KW-1015">Disulfide bond</keyword>
<accession>A0A493TYZ1</accession>
<feature type="coiled-coil region" evidence="11">
    <location>
        <begin position="279"/>
        <end position="310"/>
    </location>
</feature>
<evidence type="ECO:0000256" key="1">
    <source>
        <dbReference type="ARBA" id="ARBA00004479"/>
    </source>
</evidence>
<dbReference type="PANTHER" id="PTHR24100">
    <property type="entry name" value="BUTYROPHILIN"/>
    <property type="match status" value="1"/>
</dbReference>
<dbReference type="Proteomes" id="UP000016666">
    <property type="component" value="Unassembled WGS sequence"/>
</dbReference>
<evidence type="ECO:0000313" key="18">
    <source>
        <dbReference type="Proteomes" id="UP000016666"/>
    </source>
</evidence>
<dbReference type="PROSITE" id="PS50188">
    <property type="entry name" value="B302_SPRY"/>
    <property type="match status" value="1"/>
</dbReference>
<evidence type="ECO:0000256" key="9">
    <source>
        <dbReference type="ARBA" id="ARBA00023319"/>
    </source>
</evidence>
<keyword evidence="4 14" id="KW-0732">Signal</keyword>
<feature type="region of interest" description="Disordered" evidence="12">
    <location>
        <begin position="348"/>
        <end position="369"/>
    </location>
</feature>
<dbReference type="Ensembl" id="ENSAPLT00000044399.1">
    <property type="protein sequence ID" value="ENSAPLP00000031088.1"/>
    <property type="gene ID" value="ENSAPLG00000010865.2"/>
</dbReference>
<dbReference type="InterPro" id="IPR003599">
    <property type="entry name" value="Ig_sub"/>
</dbReference>
<evidence type="ECO:0000259" key="15">
    <source>
        <dbReference type="PROSITE" id="PS50188"/>
    </source>
</evidence>
<keyword evidence="8" id="KW-0325">Glycoprotein</keyword>
<dbReference type="SUPFAM" id="SSF49899">
    <property type="entry name" value="Concanavalin A-like lectins/glucanases"/>
    <property type="match status" value="1"/>
</dbReference>
<dbReference type="Gene3D" id="2.60.40.10">
    <property type="entry name" value="Immunoglobulins"/>
    <property type="match status" value="2"/>
</dbReference>
<dbReference type="InterPro" id="IPR053896">
    <property type="entry name" value="BTN3A2-like_Ig-C"/>
</dbReference>
<reference evidence="17" key="2">
    <citation type="submission" date="2025-08" db="UniProtKB">
        <authorList>
            <consortium name="Ensembl"/>
        </authorList>
    </citation>
    <scope>IDENTIFICATION</scope>
</reference>
<dbReference type="AlphaFoldDB" id="A0A493TYZ1"/>
<evidence type="ECO:0000256" key="10">
    <source>
        <dbReference type="ARBA" id="ARBA00038221"/>
    </source>
</evidence>
<keyword evidence="3 13" id="KW-0812">Transmembrane</keyword>
<evidence type="ECO:0000256" key="8">
    <source>
        <dbReference type="ARBA" id="ARBA00023180"/>
    </source>
</evidence>
<dbReference type="GeneTree" id="ENSGT01120000271914"/>
<dbReference type="SUPFAM" id="SSF48726">
    <property type="entry name" value="Immunoglobulin"/>
    <property type="match status" value="2"/>
</dbReference>
<reference evidence="18" key="1">
    <citation type="submission" date="2017-10" db="EMBL/GenBank/DDBJ databases">
        <title>A new Pekin duck reference genome.</title>
        <authorList>
            <person name="Hou Z.-C."/>
            <person name="Zhou Z.-K."/>
            <person name="Zhu F."/>
            <person name="Hou S.-S."/>
        </authorList>
    </citation>
    <scope>NUCLEOTIDE SEQUENCE [LARGE SCALE GENOMIC DNA]</scope>
</reference>
<evidence type="ECO:0000259" key="16">
    <source>
        <dbReference type="PROSITE" id="PS50835"/>
    </source>
</evidence>
<dbReference type="InterPro" id="IPR007110">
    <property type="entry name" value="Ig-like_dom"/>
</dbReference>
<protein>
    <recommendedName>
        <fullName evidence="19">Ig-like domain-containing protein</fullName>
    </recommendedName>
</protein>
<evidence type="ECO:0000256" key="5">
    <source>
        <dbReference type="ARBA" id="ARBA00022989"/>
    </source>
</evidence>
<feature type="transmembrane region" description="Helical" evidence="13">
    <location>
        <begin position="247"/>
        <end position="269"/>
    </location>
</feature>
<dbReference type="InterPro" id="IPR036179">
    <property type="entry name" value="Ig-like_dom_sf"/>
</dbReference>
<evidence type="ECO:0000256" key="6">
    <source>
        <dbReference type="ARBA" id="ARBA00023136"/>
    </source>
</evidence>
<evidence type="ECO:0000313" key="17">
    <source>
        <dbReference type="Ensembl" id="ENSAPLP00000031088.1"/>
    </source>
</evidence>
<dbReference type="GO" id="GO:0001817">
    <property type="term" value="P:regulation of cytokine production"/>
    <property type="evidence" value="ECO:0007669"/>
    <property type="project" value="TreeGrafter"/>
</dbReference>
<dbReference type="GO" id="GO:1903037">
    <property type="term" value="P:regulation of leukocyte cell-cell adhesion"/>
    <property type="evidence" value="ECO:0007669"/>
    <property type="project" value="UniProtKB-ARBA"/>
</dbReference>
<comment type="similarity">
    <text evidence="2">Belongs to the immunoglobulin superfamily. BTN/MOG family.</text>
</comment>
<dbReference type="InterPro" id="IPR013320">
    <property type="entry name" value="ConA-like_dom_sf"/>
</dbReference>
<dbReference type="SMART" id="SM00409">
    <property type="entry name" value="IG"/>
    <property type="match status" value="1"/>
</dbReference>
<organism evidence="17 18">
    <name type="scientific">Anas platyrhynchos platyrhynchos</name>
    <name type="common">Northern mallard</name>
    <dbReference type="NCBI Taxonomy" id="8840"/>
    <lineage>
        <taxon>Eukaryota</taxon>
        <taxon>Metazoa</taxon>
        <taxon>Chordata</taxon>
        <taxon>Craniata</taxon>
        <taxon>Vertebrata</taxon>
        <taxon>Euteleostomi</taxon>
        <taxon>Archelosauria</taxon>
        <taxon>Archosauria</taxon>
        <taxon>Dinosauria</taxon>
        <taxon>Saurischia</taxon>
        <taxon>Theropoda</taxon>
        <taxon>Coelurosauria</taxon>
        <taxon>Aves</taxon>
        <taxon>Neognathae</taxon>
        <taxon>Galloanserae</taxon>
        <taxon>Anseriformes</taxon>
        <taxon>Anatidae</taxon>
        <taxon>Anatinae</taxon>
        <taxon>Anas</taxon>
    </lineage>
</organism>
<dbReference type="Pfam" id="PF07686">
    <property type="entry name" value="V-set"/>
    <property type="match status" value="1"/>
</dbReference>
<dbReference type="PANTHER" id="PTHR24100:SF130">
    <property type="entry name" value="BUTYROPHILIN-LIKE PROTEIN 9"/>
    <property type="match status" value="1"/>
</dbReference>
<dbReference type="GO" id="GO:0050852">
    <property type="term" value="P:T cell receptor signaling pathway"/>
    <property type="evidence" value="ECO:0007669"/>
    <property type="project" value="TreeGrafter"/>
</dbReference>
<comment type="similarity">
    <text evidence="10">Belongs to the SKINT family.</text>
</comment>
<evidence type="ECO:0000256" key="4">
    <source>
        <dbReference type="ARBA" id="ARBA00022729"/>
    </source>
</evidence>
<dbReference type="GO" id="GO:0009897">
    <property type="term" value="C:external side of plasma membrane"/>
    <property type="evidence" value="ECO:0007669"/>
    <property type="project" value="TreeGrafter"/>
</dbReference>
<dbReference type="FunFam" id="2.60.40.10:FF:000088">
    <property type="entry name" value="Butyrophilin subfamily 1 member A1"/>
    <property type="match status" value="1"/>
</dbReference>
<evidence type="ECO:0000256" key="3">
    <source>
        <dbReference type="ARBA" id="ARBA00022692"/>
    </source>
</evidence>
<keyword evidence="18" id="KW-1185">Reference proteome</keyword>
<feature type="domain" description="Ig-like" evidence="16">
    <location>
        <begin position="148"/>
        <end position="235"/>
    </location>
</feature>
<evidence type="ECO:0008006" key="19">
    <source>
        <dbReference type="Google" id="ProtNLM"/>
    </source>
</evidence>
<name>A0A493TYZ1_ANAPP</name>
<dbReference type="GO" id="GO:0050863">
    <property type="term" value="P:regulation of T cell activation"/>
    <property type="evidence" value="ECO:0007669"/>
    <property type="project" value="UniProtKB-ARBA"/>
</dbReference>
<comment type="subcellular location">
    <subcellularLocation>
        <location evidence="1">Membrane</location>
        <topology evidence="1">Single-pass type I membrane protein</topology>
    </subcellularLocation>
</comment>
<reference evidence="17" key="3">
    <citation type="submission" date="2025-09" db="UniProtKB">
        <authorList>
            <consortium name="Ensembl"/>
        </authorList>
    </citation>
    <scope>IDENTIFICATION</scope>
</reference>
<evidence type="ECO:0000256" key="2">
    <source>
        <dbReference type="ARBA" id="ARBA00007591"/>
    </source>
</evidence>
<dbReference type="InterPro" id="IPR003877">
    <property type="entry name" value="SPRY_dom"/>
</dbReference>
<keyword evidence="5 13" id="KW-1133">Transmembrane helix</keyword>
<proteinExistence type="inferred from homology"/>
<evidence type="ECO:0000256" key="7">
    <source>
        <dbReference type="ARBA" id="ARBA00023157"/>
    </source>
</evidence>
<keyword evidence="9" id="KW-0393">Immunoglobulin domain</keyword>
<dbReference type="InterPro" id="IPR001870">
    <property type="entry name" value="B30.2/SPRY"/>
</dbReference>
<feature type="domain" description="B30.2/SPRY" evidence="15">
    <location>
        <begin position="302"/>
        <end position="457"/>
    </location>
</feature>
<dbReference type="InterPro" id="IPR003879">
    <property type="entry name" value="Butyrophylin_SPRY"/>
</dbReference>
<dbReference type="STRING" id="8840.ENSAPLP00000031088"/>
<dbReference type="Gene3D" id="2.60.120.920">
    <property type="match status" value="1"/>
</dbReference>
<evidence type="ECO:0000256" key="13">
    <source>
        <dbReference type="SAM" id="Phobius"/>
    </source>
</evidence>
<feature type="chain" id="PRO_5019857215" description="Ig-like domain-containing protein" evidence="14">
    <location>
        <begin position="23"/>
        <end position="457"/>
    </location>
</feature>
<dbReference type="InterPro" id="IPR013783">
    <property type="entry name" value="Ig-like_fold"/>
</dbReference>
<feature type="compositionally biased region" description="Low complexity" evidence="12">
    <location>
        <begin position="359"/>
        <end position="369"/>
    </location>
</feature>
<dbReference type="Pfam" id="PF22705">
    <property type="entry name" value="C2-set_3"/>
    <property type="match status" value="1"/>
</dbReference>
<dbReference type="InterPro" id="IPR043136">
    <property type="entry name" value="B30.2/SPRY_sf"/>
</dbReference>
<evidence type="ECO:0000256" key="14">
    <source>
        <dbReference type="SAM" id="SignalP"/>
    </source>
</evidence>
<dbReference type="GO" id="GO:0005102">
    <property type="term" value="F:signaling receptor binding"/>
    <property type="evidence" value="ECO:0007669"/>
    <property type="project" value="TreeGrafter"/>
</dbReference>
<feature type="domain" description="Ig-like" evidence="16">
    <location>
        <begin position="32"/>
        <end position="142"/>
    </location>
</feature>
<dbReference type="InterPro" id="IPR050504">
    <property type="entry name" value="IgSF_BTN/MOG"/>
</dbReference>
<keyword evidence="6 13" id="KW-0472">Membrane</keyword>
<feature type="signal peptide" evidence="14">
    <location>
        <begin position="1"/>
        <end position="22"/>
    </location>
</feature>
<dbReference type="FunFam" id="2.60.40.10:FF:000142">
    <property type="entry name" value="V-set domain-containing T-cell activation inhibitor 1"/>
    <property type="match status" value="1"/>
</dbReference>